<dbReference type="GeneID" id="25737314"/>
<feature type="compositionally biased region" description="Gly residues" evidence="1">
    <location>
        <begin position="421"/>
        <end position="437"/>
    </location>
</feature>
<evidence type="ECO:0000313" key="2">
    <source>
        <dbReference type="EMBL" id="KIZ03522.1"/>
    </source>
</evidence>
<feature type="region of interest" description="Disordered" evidence="1">
    <location>
        <begin position="407"/>
        <end position="437"/>
    </location>
</feature>
<evidence type="ECO:0000256" key="1">
    <source>
        <dbReference type="SAM" id="MobiDB-lite"/>
    </source>
</evidence>
<gene>
    <name evidence="2" type="ORF">MNEG_4437</name>
</gene>
<dbReference type="AlphaFoldDB" id="A0A0D2MSW3"/>
<sequence>MLTPAPAEPLPCWNAQLAAKYSLQQDNVQRVISITNRVTLDQAWWNPSRSSKPQTFKSRLTAADLDSTGNGARCDFCAWDALTARDAGFGRVELPGAVTGSNLFKYAEPSHGVVLFRRHDPLAFGPQELSDLLDASWLWFQQSAGEYEQRQQQQQQQQQQQKQQQGQDGGPAGGIGEGYGEEEGGRLWPFFLWNCLPRAGASQYHGHAQVALTRAPVPQQAHLAAAAARHRGGPVGGGSAESLSTDDGAGGDGDKGGGGPGFCFYSDLLCAHRAAGLLRQVSVAQPPGAGGGTSSGSSGSSSSLSSSDGGAAAAAAREGHAWGFASLGPHHCELPFALLGRACLSAEAPRKDCELVVVGSHLGCAAFKALLYAALRALIDGLGCATFNAAALNVDLSVPHPHGPALDLRLASTSSRSSSRNGGGDVDGGDGPASGGRHGVLPLPVDELWVPGAFPAGRPPVVARLVSRGKLDNAASDFGGLEVFGGASIGHTDPYRVAAALDQQLAALAAAETG</sequence>
<dbReference type="EMBL" id="KK100835">
    <property type="protein sequence ID" value="KIZ03522.1"/>
    <property type="molecule type" value="Genomic_DNA"/>
</dbReference>
<feature type="compositionally biased region" description="Low complexity" evidence="1">
    <location>
        <begin position="295"/>
        <end position="310"/>
    </location>
</feature>
<accession>A0A0D2MSW3</accession>
<evidence type="ECO:0000313" key="3">
    <source>
        <dbReference type="Proteomes" id="UP000054498"/>
    </source>
</evidence>
<dbReference type="Proteomes" id="UP000054498">
    <property type="component" value="Unassembled WGS sequence"/>
</dbReference>
<dbReference type="KEGG" id="mng:MNEG_4437"/>
<feature type="region of interest" description="Disordered" evidence="1">
    <location>
        <begin position="222"/>
        <end position="254"/>
    </location>
</feature>
<feature type="compositionally biased region" description="Gly residues" evidence="1">
    <location>
        <begin position="167"/>
        <end position="178"/>
    </location>
</feature>
<organism evidence="2 3">
    <name type="scientific">Monoraphidium neglectum</name>
    <dbReference type="NCBI Taxonomy" id="145388"/>
    <lineage>
        <taxon>Eukaryota</taxon>
        <taxon>Viridiplantae</taxon>
        <taxon>Chlorophyta</taxon>
        <taxon>core chlorophytes</taxon>
        <taxon>Chlorophyceae</taxon>
        <taxon>CS clade</taxon>
        <taxon>Sphaeropleales</taxon>
        <taxon>Selenastraceae</taxon>
        <taxon>Monoraphidium</taxon>
    </lineage>
</organism>
<name>A0A0D2MSW3_9CHLO</name>
<protein>
    <submittedName>
        <fullName evidence="2">Uncharacterized protein</fullName>
    </submittedName>
</protein>
<proteinExistence type="predicted"/>
<keyword evidence="3" id="KW-1185">Reference proteome</keyword>
<dbReference type="RefSeq" id="XP_013902541.1">
    <property type="nucleotide sequence ID" value="XM_014047087.1"/>
</dbReference>
<dbReference type="OrthoDB" id="5945460at2759"/>
<feature type="region of interest" description="Disordered" evidence="1">
    <location>
        <begin position="286"/>
        <end position="310"/>
    </location>
</feature>
<feature type="compositionally biased region" description="Low complexity" evidence="1">
    <location>
        <begin position="149"/>
        <end position="166"/>
    </location>
</feature>
<feature type="region of interest" description="Disordered" evidence="1">
    <location>
        <begin position="149"/>
        <end position="179"/>
    </location>
</feature>
<reference evidence="2 3" key="1">
    <citation type="journal article" date="2013" name="BMC Genomics">
        <title>Reconstruction of the lipid metabolism for the microalga Monoraphidium neglectum from its genome sequence reveals characteristics suitable for biofuel production.</title>
        <authorList>
            <person name="Bogen C."/>
            <person name="Al-Dilaimi A."/>
            <person name="Albersmeier A."/>
            <person name="Wichmann J."/>
            <person name="Grundmann M."/>
            <person name="Rupp O."/>
            <person name="Lauersen K.J."/>
            <person name="Blifernez-Klassen O."/>
            <person name="Kalinowski J."/>
            <person name="Goesmann A."/>
            <person name="Mussgnug J.H."/>
            <person name="Kruse O."/>
        </authorList>
    </citation>
    <scope>NUCLEOTIDE SEQUENCE [LARGE SCALE GENOMIC DNA]</scope>
    <source>
        <strain evidence="2 3">SAG 48.87</strain>
    </source>
</reference>